<dbReference type="SUPFAM" id="SSF55781">
    <property type="entry name" value="GAF domain-like"/>
    <property type="match status" value="1"/>
</dbReference>
<dbReference type="Pfam" id="PF07228">
    <property type="entry name" value="SpoIIE"/>
    <property type="match status" value="1"/>
</dbReference>
<accession>A0A5R9B6Z2</accession>
<evidence type="ECO:0000259" key="3">
    <source>
        <dbReference type="SMART" id="SM00331"/>
    </source>
</evidence>
<evidence type="ECO:0000259" key="2">
    <source>
        <dbReference type="SMART" id="SM00065"/>
    </source>
</evidence>
<dbReference type="PANTHER" id="PTHR43156:SF2">
    <property type="entry name" value="STAGE II SPORULATION PROTEIN E"/>
    <property type="match status" value="1"/>
</dbReference>
<dbReference type="GO" id="GO:0016791">
    <property type="term" value="F:phosphatase activity"/>
    <property type="evidence" value="ECO:0007669"/>
    <property type="project" value="TreeGrafter"/>
</dbReference>
<dbReference type="InterPro" id="IPR029016">
    <property type="entry name" value="GAF-like_dom_sf"/>
</dbReference>
<dbReference type="AlphaFoldDB" id="A0A5R9B6Z2"/>
<dbReference type="InterPro" id="IPR003018">
    <property type="entry name" value="GAF"/>
</dbReference>
<dbReference type="Proteomes" id="UP000310458">
    <property type="component" value="Unassembled WGS sequence"/>
</dbReference>
<dbReference type="SMART" id="SM00331">
    <property type="entry name" value="PP2C_SIG"/>
    <property type="match status" value="1"/>
</dbReference>
<evidence type="ECO:0000256" key="1">
    <source>
        <dbReference type="ARBA" id="ARBA00022801"/>
    </source>
</evidence>
<reference evidence="4 5" key="1">
    <citation type="submission" date="2019-05" db="EMBL/GenBank/DDBJ databases">
        <title>Nesterenkonia sp. GY074 isolated from the Southern Atlantic Ocean.</title>
        <authorList>
            <person name="Zhang G."/>
        </authorList>
    </citation>
    <scope>NUCLEOTIDE SEQUENCE [LARGE SCALE GENOMIC DNA]</scope>
    <source>
        <strain evidence="4 5">GY074</strain>
    </source>
</reference>
<dbReference type="InterPro" id="IPR001932">
    <property type="entry name" value="PPM-type_phosphatase-like_dom"/>
</dbReference>
<dbReference type="PANTHER" id="PTHR43156">
    <property type="entry name" value="STAGE II SPORULATION PROTEIN E-RELATED"/>
    <property type="match status" value="1"/>
</dbReference>
<dbReference type="Gene3D" id="3.30.450.40">
    <property type="match status" value="1"/>
</dbReference>
<feature type="domain" description="GAF" evidence="2">
    <location>
        <begin position="50"/>
        <end position="192"/>
    </location>
</feature>
<gene>
    <name evidence="4" type="ORF">FEF26_14895</name>
</gene>
<protein>
    <submittedName>
        <fullName evidence="4">GAF domain-containing protein</fullName>
    </submittedName>
</protein>
<comment type="caution">
    <text evidence="4">The sequence shown here is derived from an EMBL/GenBank/DDBJ whole genome shotgun (WGS) entry which is preliminary data.</text>
</comment>
<dbReference type="SMART" id="SM00065">
    <property type="entry name" value="GAF"/>
    <property type="match status" value="1"/>
</dbReference>
<dbReference type="Pfam" id="PF01590">
    <property type="entry name" value="GAF"/>
    <property type="match status" value="1"/>
</dbReference>
<name>A0A5R9B6Z2_9MICC</name>
<keyword evidence="5" id="KW-1185">Reference proteome</keyword>
<dbReference type="OrthoDB" id="9151676at2"/>
<dbReference type="InterPro" id="IPR052016">
    <property type="entry name" value="Bact_Sigma-Reg"/>
</dbReference>
<keyword evidence="1" id="KW-0378">Hydrolase</keyword>
<feature type="domain" description="PPM-type phosphatase" evidence="3">
    <location>
        <begin position="206"/>
        <end position="410"/>
    </location>
</feature>
<dbReference type="InterPro" id="IPR036457">
    <property type="entry name" value="PPM-type-like_dom_sf"/>
</dbReference>
<dbReference type="EMBL" id="VAVZ01000069">
    <property type="protein sequence ID" value="TLP92339.1"/>
    <property type="molecule type" value="Genomic_DNA"/>
</dbReference>
<evidence type="ECO:0000313" key="4">
    <source>
        <dbReference type="EMBL" id="TLP92339.1"/>
    </source>
</evidence>
<dbReference type="SUPFAM" id="SSF81606">
    <property type="entry name" value="PP2C-like"/>
    <property type="match status" value="1"/>
</dbReference>
<sequence>MRMAPRGGVRAWQWIRVGKDHPECTLRGLIMFDEERRQRALDELNVLDTPPDERVDRITRLAQEIFGVPMASVNLIDRERQWSKSAMGFEAEDVPRQETFCDTTIQQPDSLVIEDLEKYAPFAQSRYVTGAPNLRFYAGHPIEAPGGERVGALCLMDTKPRELNQQDRQLLKDLALWVQTELAQQQELDHAAVIQRALHPRQLPEPTGFTVRADSRPAGGVSGDFHDALLRNGRLRVTLADVMGKGMGAGIIASAVRSSMRTVPNRTLLETVSDIDVMLQEDIGDLNMFATIFCADIDTTTGRLEYVDGGHSLSFIYRADGTWEHLHSTGLPLAMGLGESYGLSSAQLNPGDALLCCSDGVLDLLDPENPFLEVTKILAAHGVDGSVSEAMAFAERQRAPDDVTVVTVRRHA</sequence>
<evidence type="ECO:0000313" key="5">
    <source>
        <dbReference type="Proteomes" id="UP000310458"/>
    </source>
</evidence>
<organism evidence="4 5">
    <name type="scientific">Nesterenkonia salmonea</name>
    <dbReference type="NCBI Taxonomy" id="1804987"/>
    <lineage>
        <taxon>Bacteria</taxon>
        <taxon>Bacillati</taxon>
        <taxon>Actinomycetota</taxon>
        <taxon>Actinomycetes</taxon>
        <taxon>Micrococcales</taxon>
        <taxon>Micrococcaceae</taxon>
        <taxon>Nesterenkonia</taxon>
    </lineage>
</organism>
<proteinExistence type="predicted"/>
<dbReference type="Gene3D" id="3.60.40.10">
    <property type="entry name" value="PPM-type phosphatase domain"/>
    <property type="match status" value="1"/>
</dbReference>